<keyword evidence="1" id="KW-0732">Signal</keyword>
<reference evidence="2" key="1">
    <citation type="submission" date="2021-01" db="EMBL/GenBank/DDBJ databases">
        <title>Chromosome-level genome assembly of a human fungal pathogen reveals clustering of transcriptionally co-regulated genes.</title>
        <authorList>
            <person name="Voorhies M."/>
            <person name="Cohen S."/>
            <person name="Shea T.P."/>
            <person name="Petrus S."/>
            <person name="Munoz J.F."/>
            <person name="Poplawski S."/>
            <person name="Goldman W.E."/>
            <person name="Michael T."/>
            <person name="Cuomo C.A."/>
            <person name="Sil A."/>
            <person name="Beyhan S."/>
        </authorList>
    </citation>
    <scope>NUCLEOTIDE SEQUENCE</scope>
    <source>
        <strain evidence="2">WU24</strain>
    </source>
</reference>
<dbReference type="Proteomes" id="UP000663671">
    <property type="component" value="Chromosome 4"/>
</dbReference>
<feature type="chain" id="PRO_5034698723" evidence="1">
    <location>
        <begin position="17"/>
        <end position="355"/>
    </location>
</feature>
<organism evidence="2 3">
    <name type="scientific">Ajellomyces capsulatus</name>
    <name type="common">Darling's disease fungus</name>
    <name type="synonym">Histoplasma capsulatum</name>
    <dbReference type="NCBI Taxonomy" id="5037"/>
    <lineage>
        <taxon>Eukaryota</taxon>
        <taxon>Fungi</taxon>
        <taxon>Dikarya</taxon>
        <taxon>Ascomycota</taxon>
        <taxon>Pezizomycotina</taxon>
        <taxon>Eurotiomycetes</taxon>
        <taxon>Eurotiomycetidae</taxon>
        <taxon>Onygenales</taxon>
        <taxon>Ajellomycetaceae</taxon>
        <taxon>Histoplasma</taxon>
    </lineage>
</organism>
<sequence>MSFKTLLIVSSHESLAFTLWFLARWGSCPLSCDLRLRVFFEAFMRTNFSLPHISVLANTENHQMLGVSIPPSRTPQGYINVHPYHQYRQKVTKISSIFMNEMSFLDSNLKLYLGLKCGHIVILSQTLKRIKYKTATEKHRILKIISSKREIRTQKDQGLAGQRMKTAGSERVFVGFKPLEGESLMSIYAPPNGHRGRRSWIRTICYIKTKEIRQPASPNINSAHQLSDEIWVSTVTHEQIVVSEQLTQYLQFRSSLPMWFLHYAATGGRSCYLITLAIQKTMDAAALTIMNCSKSLIAGDVKVSTIGAFCHYQTCHPRTQVMQIGVIANSSTRPFDLTRVALCILGHQFRMLRLE</sequence>
<proteinExistence type="predicted"/>
<feature type="signal peptide" evidence="1">
    <location>
        <begin position="1"/>
        <end position="16"/>
    </location>
</feature>
<name>A0A8A1M9Z2_AJECA</name>
<protein>
    <submittedName>
        <fullName evidence="2">Uncharacterized protein</fullName>
    </submittedName>
</protein>
<accession>A0A8A1M9Z2</accession>
<evidence type="ECO:0000256" key="1">
    <source>
        <dbReference type="SAM" id="SignalP"/>
    </source>
</evidence>
<dbReference type="OrthoDB" id="10642036at2759"/>
<dbReference type="AlphaFoldDB" id="A0A8A1M9Z2"/>
<dbReference type="EMBL" id="CP069110">
    <property type="protein sequence ID" value="QSS60997.1"/>
    <property type="molecule type" value="Genomic_DNA"/>
</dbReference>
<evidence type="ECO:0000313" key="3">
    <source>
        <dbReference type="Proteomes" id="UP000663671"/>
    </source>
</evidence>
<evidence type="ECO:0000313" key="2">
    <source>
        <dbReference type="EMBL" id="QSS60997.1"/>
    </source>
</evidence>
<dbReference type="VEuPathDB" id="FungiDB:I7I51_05804"/>
<gene>
    <name evidence="2" type="ORF">I7I51_05804</name>
</gene>